<reference evidence="11 12" key="1">
    <citation type="submission" date="2020-01" db="EMBL/GenBank/DDBJ databases">
        <title>Pseudarthrobacter psychrotolerans sp. nov., isolated from antarctic soil.</title>
        <authorList>
            <person name="Shin Y."/>
            <person name="Park W."/>
        </authorList>
    </citation>
    <scope>NUCLEOTIDE SEQUENCE [LARGE SCALE GENOMIC DNA]</scope>
    <source>
        <strain evidence="11 12">YJ56</strain>
    </source>
</reference>
<proteinExistence type="inferred from homology"/>
<dbReference type="EMBL" id="CP047898">
    <property type="protein sequence ID" value="QHK21891.1"/>
    <property type="molecule type" value="Genomic_DNA"/>
</dbReference>
<dbReference type="Proteomes" id="UP000464186">
    <property type="component" value="Chromosome"/>
</dbReference>
<evidence type="ECO:0000256" key="3">
    <source>
        <dbReference type="ARBA" id="ARBA00012054"/>
    </source>
</evidence>
<dbReference type="AlphaFoldDB" id="A0A6P1NXW8"/>
<comment type="catalytic activity">
    <reaction evidence="9 10">
        <text>D-gluconate + ATP = 6-phospho-D-gluconate + ADP + H(+)</text>
        <dbReference type="Rhea" id="RHEA:19433"/>
        <dbReference type="ChEBI" id="CHEBI:15378"/>
        <dbReference type="ChEBI" id="CHEBI:18391"/>
        <dbReference type="ChEBI" id="CHEBI:30616"/>
        <dbReference type="ChEBI" id="CHEBI:58759"/>
        <dbReference type="ChEBI" id="CHEBI:456216"/>
        <dbReference type="EC" id="2.7.1.12"/>
    </reaction>
</comment>
<keyword evidence="8" id="KW-0311">Gluconate utilization</keyword>
<protein>
    <recommendedName>
        <fullName evidence="3 10">Gluconokinase</fullName>
        <ecNumber evidence="3 10">2.7.1.12</ecNumber>
    </recommendedName>
</protein>
<dbReference type="InterPro" id="IPR006001">
    <property type="entry name" value="Therm_gnt_kin"/>
</dbReference>
<dbReference type="KEGG" id="psey:GU243_21970"/>
<evidence type="ECO:0000256" key="9">
    <source>
        <dbReference type="ARBA" id="ARBA00048090"/>
    </source>
</evidence>
<evidence type="ECO:0000313" key="12">
    <source>
        <dbReference type="Proteomes" id="UP000464186"/>
    </source>
</evidence>
<comment type="similarity">
    <text evidence="2 10">Belongs to the gluconokinase GntK/GntV family.</text>
</comment>
<dbReference type="Pfam" id="PF13671">
    <property type="entry name" value="AAA_33"/>
    <property type="match status" value="1"/>
</dbReference>
<evidence type="ECO:0000256" key="6">
    <source>
        <dbReference type="ARBA" id="ARBA00022777"/>
    </source>
</evidence>
<keyword evidence="7 10" id="KW-0067">ATP-binding</keyword>
<sequence>MQYPATHLVVMGVAGSGKSTIAAALSRQLGWACAEADEFHPRSNIDKMSQGIPLQDEDRWPWLQEIQDWMTANAAAGKSTVLTCSALKQSYRQLLSDAQGRVLFIHLDGGADLIGQRMQGREGHFMPPTLLPSQLATLEPLTGNELAAGSLRLDISNSPEQIVAAVLAGLTLPAGLAPSARMAPSAG</sequence>
<organism evidence="11 12">
    <name type="scientific">Pseudarthrobacter psychrotolerans</name>
    <dbReference type="NCBI Taxonomy" id="2697569"/>
    <lineage>
        <taxon>Bacteria</taxon>
        <taxon>Bacillati</taxon>
        <taxon>Actinomycetota</taxon>
        <taxon>Actinomycetes</taxon>
        <taxon>Micrococcales</taxon>
        <taxon>Micrococcaceae</taxon>
        <taxon>Pseudarthrobacter</taxon>
    </lineage>
</organism>
<evidence type="ECO:0000256" key="5">
    <source>
        <dbReference type="ARBA" id="ARBA00022741"/>
    </source>
</evidence>
<evidence type="ECO:0000256" key="10">
    <source>
        <dbReference type="RuleBase" id="RU363066"/>
    </source>
</evidence>
<dbReference type="GO" id="GO:0005737">
    <property type="term" value="C:cytoplasm"/>
    <property type="evidence" value="ECO:0007669"/>
    <property type="project" value="TreeGrafter"/>
</dbReference>
<dbReference type="GO" id="GO:0046316">
    <property type="term" value="F:gluconokinase activity"/>
    <property type="evidence" value="ECO:0007669"/>
    <property type="project" value="UniProtKB-EC"/>
</dbReference>
<dbReference type="PANTHER" id="PTHR43442">
    <property type="entry name" value="GLUCONOKINASE-RELATED"/>
    <property type="match status" value="1"/>
</dbReference>
<name>A0A6P1NXW8_9MICC</name>
<gene>
    <name evidence="11" type="ORF">GU243_21970</name>
</gene>
<evidence type="ECO:0000256" key="4">
    <source>
        <dbReference type="ARBA" id="ARBA00022679"/>
    </source>
</evidence>
<dbReference type="EC" id="2.7.1.12" evidence="3 10"/>
<dbReference type="PANTHER" id="PTHR43442:SF3">
    <property type="entry name" value="GLUCONOKINASE-RELATED"/>
    <property type="match status" value="1"/>
</dbReference>
<comment type="pathway">
    <text evidence="1">Carbohydrate acid metabolism.</text>
</comment>
<evidence type="ECO:0000256" key="7">
    <source>
        <dbReference type="ARBA" id="ARBA00022840"/>
    </source>
</evidence>
<accession>A0A6P1NXW8</accession>
<evidence type="ECO:0000256" key="1">
    <source>
        <dbReference type="ARBA" id="ARBA00004761"/>
    </source>
</evidence>
<dbReference type="GO" id="GO:0019521">
    <property type="term" value="P:D-gluconate metabolic process"/>
    <property type="evidence" value="ECO:0007669"/>
    <property type="project" value="UniProtKB-KW"/>
</dbReference>
<evidence type="ECO:0000313" key="11">
    <source>
        <dbReference type="EMBL" id="QHK21891.1"/>
    </source>
</evidence>
<dbReference type="FunFam" id="3.40.50.300:FF:000522">
    <property type="entry name" value="Gluconokinase"/>
    <property type="match status" value="1"/>
</dbReference>
<dbReference type="InterPro" id="IPR027417">
    <property type="entry name" value="P-loop_NTPase"/>
</dbReference>
<keyword evidence="12" id="KW-1185">Reference proteome</keyword>
<keyword evidence="5 10" id="KW-0547">Nucleotide-binding</keyword>
<keyword evidence="4 10" id="KW-0808">Transferase</keyword>
<dbReference type="CDD" id="cd02021">
    <property type="entry name" value="GntK"/>
    <property type="match status" value="1"/>
</dbReference>
<keyword evidence="6 10" id="KW-0418">Kinase</keyword>
<dbReference type="NCBIfam" id="TIGR01313">
    <property type="entry name" value="therm_gnt_kin"/>
    <property type="match status" value="1"/>
</dbReference>
<dbReference type="GO" id="GO:0005524">
    <property type="term" value="F:ATP binding"/>
    <property type="evidence" value="ECO:0007669"/>
    <property type="project" value="UniProtKB-KW"/>
</dbReference>
<evidence type="ECO:0000256" key="8">
    <source>
        <dbReference type="ARBA" id="ARBA00023064"/>
    </source>
</evidence>
<dbReference type="Gene3D" id="3.40.50.300">
    <property type="entry name" value="P-loop containing nucleotide triphosphate hydrolases"/>
    <property type="match status" value="1"/>
</dbReference>
<dbReference type="SUPFAM" id="SSF52540">
    <property type="entry name" value="P-loop containing nucleoside triphosphate hydrolases"/>
    <property type="match status" value="1"/>
</dbReference>
<evidence type="ECO:0000256" key="2">
    <source>
        <dbReference type="ARBA" id="ARBA00008420"/>
    </source>
</evidence>